<dbReference type="EMBL" id="WXEY01000033">
    <property type="protein sequence ID" value="MZP31336.1"/>
    <property type="molecule type" value="Genomic_DNA"/>
</dbReference>
<dbReference type="RefSeq" id="WP_161259851.1">
    <property type="nucleotide sequence ID" value="NZ_WXEY01000033.1"/>
</dbReference>
<evidence type="ECO:0000313" key="3">
    <source>
        <dbReference type="Proteomes" id="UP000463470"/>
    </source>
</evidence>
<feature type="transmembrane region" description="Helical" evidence="1">
    <location>
        <begin position="21"/>
        <end position="43"/>
    </location>
</feature>
<dbReference type="Pfam" id="PF17428">
    <property type="entry name" value="DUF5412"/>
    <property type="match status" value="1"/>
</dbReference>
<name>A0A845L6L1_9FIRM</name>
<keyword evidence="1" id="KW-1133">Transmembrane helix</keyword>
<dbReference type="Proteomes" id="UP000463470">
    <property type="component" value="Unassembled WGS sequence"/>
</dbReference>
<evidence type="ECO:0008006" key="4">
    <source>
        <dbReference type="Google" id="ProtNLM"/>
    </source>
</evidence>
<organism evidence="2 3">
    <name type="scientific">Heliomicrobium undosum</name>
    <dbReference type="NCBI Taxonomy" id="121734"/>
    <lineage>
        <taxon>Bacteria</taxon>
        <taxon>Bacillati</taxon>
        <taxon>Bacillota</taxon>
        <taxon>Clostridia</taxon>
        <taxon>Eubacteriales</taxon>
        <taxon>Heliobacteriaceae</taxon>
        <taxon>Heliomicrobium</taxon>
    </lineage>
</organism>
<keyword evidence="1" id="KW-0472">Membrane</keyword>
<dbReference type="InterPro" id="IPR035406">
    <property type="entry name" value="DUF5412"/>
</dbReference>
<keyword evidence="1" id="KW-0812">Transmembrane</keyword>
<comment type="caution">
    <text evidence="2">The sequence shown here is derived from an EMBL/GenBank/DDBJ whole genome shotgun (WGS) entry which is preliminary data.</text>
</comment>
<protein>
    <recommendedName>
        <fullName evidence="4">DUF5412 domain-containing protein</fullName>
    </recommendedName>
</protein>
<gene>
    <name evidence="2" type="ORF">GTO91_16670</name>
</gene>
<proteinExistence type="predicted"/>
<reference evidence="2 3" key="1">
    <citation type="submission" date="2020-01" db="EMBL/GenBank/DDBJ databases">
        <title>Whole-genome sequence of Heliobacterium undosum DSM 13378.</title>
        <authorList>
            <person name="Kyndt J.A."/>
            <person name="Meyer T.E."/>
        </authorList>
    </citation>
    <scope>NUCLEOTIDE SEQUENCE [LARGE SCALE GENOMIC DNA]</scope>
    <source>
        <strain evidence="2 3">DSM 13378</strain>
    </source>
</reference>
<evidence type="ECO:0000313" key="2">
    <source>
        <dbReference type="EMBL" id="MZP31336.1"/>
    </source>
</evidence>
<accession>A0A845L6L1</accession>
<keyword evidence="3" id="KW-1185">Reference proteome</keyword>
<sequence length="134" mass="15963">MTLEESRQIRAELRRKLAIGCLLPMVIVAVLLLTFGYIMFFTLRLLPEGHYMTETQSPDKSYTIRFYICDDDPLSADSIRGELMNNQTNVKKNIYWEYRFRELHVDWIDNDTVLINGHRLRLPGDTYDWRRDSE</sequence>
<evidence type="ECO:0000256" key="1">
    <source>
        <dbReference type="SAM" id="Phobius"/>
    </source>
</evidence>
<dbReference type="AlphaFoldDB" id="A0A845L6L1"/>
<dbReference type="OrthoDB" id="2357451at2"/>